<keyword evidence="2" id="KW-1185">Reference proteome</keyword>
<evidence type="ECO:0000313" key="2">
    <source>
        <dbReference type="Proteomes" id="UP000317122"/>
    </source>
</evidence>
<evidence type="ECO:0000313" key="1">
    <source>
        <dbReference type="EMBL" id="TWI18060.1"/>
    </source>
</evidence>
<protein>
    <submittedName>
        <fullName evidence="1">Uncharacterized protein</fullName>
    </submittedName>
</protein>
<dbReference type="Proteomes" id="UP000317122">
    <property type="component" value="Unassembled WGS sequence"/>
</dbReference>
<dbReference type="AlphaFoldDB" id="A0A562MDU2"/>
<proteinExistence type="predicted"/>
<organism evidence="1 2">
    <name type="scientific">Mesorhizobium tianshanense</name>
    <dbReference type="NCBI Taxonomy" id="39844"/>
    <lineage>
        <taxon>Bacteria</taxon>
        <taxon>Pseudomonadati</taxon>
        <taxon>Pseudomonadota</taxon>
        <taxon>Alphaproteobacteria</taxon>
        <taxon>Hyphomicrobiales</taxon>
        <taxon>Phyllobacteriaceae</taxon>
        <taxon>Mesorhizobium</taxon>
    </lineage>
</organism>
<gene>
    <name evidence="1" type="ORF">IQ26_07387</name>
</gene>
<reference evidence="1 2" key="1">
    <citation type="journal article" date="2015" name="Stand. Genomic Sci.">
        <title>Genomic Encyclopedia of Bacterial and Archaeal Type Strains, Phase III: the genomes of soil and plant-associated and newly described type strains.</title>
        <authorList>
            <person name="Whitman W.B."/>
            <person name="Woyke T."/>
            <person name="Klenk H.P."/>
            <person name="Zhou Y."/>
            <person name="Lilburn T.G."/>
            <person name="Beck B.J."/>
            <person name="De Vos P."/>
            <person name="Vandamme P."/>
            <person name="Eisen J.A."/>
            <person name="Garrity G."/>
            <person name="Hugenholtz P."/>
            <person name="Kyrpides N.C."/>
        </authorList>
    </citation>
    <scope>NUCLEOTIDE SEQUENCE [LARGE SCALE GENOMIC DNA]</scope>
    <source>
        <strain evidence="1 2">CGMCC 1.2546</strain>
    </source>
</reference>
<name>A0A562MDU2_9HYPH</name>
<dbReference type="EMBL" id="VLKT01000097">
    <property type="protein sequence ID" value="TWI18060.1"/>
    <property type="molecule type" value="Genomic_DNA"/>
</dbReference>
<accession>A0A562MDU2</accession>
<comment type="caution">
    <text evidence="1">The sequence shown here is derived from an EMBL/GenBank/DDBJ whole genome shotgun (WGS) entry which is preliminary data.</text>
</comment>
<dbReference type="RefSeq" id="WP_145723292.1">
    <property type="nucleotide sequence ID" value="NZ_BSPF01000144.1"/>
</dbReference>
<dbReference type="OrthoDB" id="2889126at2"/>
<sequence length="189" mass="20152">MLVPGVGSCHPSPDLIIAIASCPPCRARGVVLSLYPARIASPHAGKNVVNVILCGKCHSDTTERRNAIMASCQAMGIEDAEPVIHEFDSCKRAGSLTGLPWRSRAGYFATVTDVEKLSCRNPLSNRDWHTANKARSGLTPSGSEGIPSQVVAAPVGFMKSPHWDIIPDPLIGSGYLKTKRLGTIWVPGL</sequence>